<accession>A0ABQ0D352</accession>
<proteinExistence type="predicted"/>
<protein>
    <submittedName>
        <fullName evidence="1">Uncharacterized protein</fullName>
    </submittedName>
</protein>
<name>A0ABQ0D352_9HELI</name>
<sequence>MHPKCRILDPIRMLLIGHVTLGLIDGIDEEIKSGRTIGNPIGFLLYANLIA</sequence>
<reference evidence="1 2" key="1">
    <citation type="submission" date="2024-06" db="EMBL/GenBank/DDBJ databases">
        <title>Draft genome sequence of Helicobacter trogontum NHP16-4001.</title>
        <authorList>
            <person name="Rimbara E."/>
            <person name="Suzuki M."/>
        </authorList>
    </citation>
    <scope>NUCLEOTIDE SEQUENCE [LARGE SCALE GENOMIC DNA]</scope>
    <source>
        <strain evidence="1 2">NHP16-4001</strain>
    </source>
</reference>
<keyword evidence="2" id="KW-1185">Reference proteome</keyword>
<evidence type="ECO:0000313" key="2">
    <source>
        <dbReference type="Proteomes" id="UP001562457"/>
    </source>
</evidence>
<dbReference type="RefSeq" id="WP_369607237.1">
    <property type="nucleotide sequence ID" value="NZ_BAAFHN010000009.1"/>
</dbReference>
<dbReference type="EMBL" id="BAAFHN010000009">
    <property type="protein sequence ID" value="GAB0172599.1"/>
    <property type="molecule type" value="Genomic_DNA"/>
</dbReference>
<comment type="caution">
    <text evidence="1">The sequence shown here is derived from an EMBL/GenBank/DDBJ whole genome shotgun (WGS) entry which is preliminary data.</text>
</comment>
<organism evidence="1 2">
    <name type="scientific">Helicobacter trogontum</name>
    <dbReference type="NCBI Taxonomy" id="50960"/>
    <lineage>
        <taxon>Bacteria</taxon>
        <taxon>Pseudomonadati</taxon>
        <taxon>Campylobacterota</taxon>
        <taxon>Epsilonproteobacteria</taxon>
        <taxon>Campylobacterales</taxon>
        <taxon>Helicobacteraceae</taxon>
        <taxon>Helicobacter</taxon>
    </lineage>
</organism>
<dbReference type="Proteomes" id="UP001562457">
    <property type="component" value="Unassembled WGS sequence"/>
</dbReference>
<evidence type="ECO:0000313" key="1">
    <source>
        <dbReference type="EMBL" id="GAB0172599.1"/>
    </source>
</evidence>
<gene>
    <name evidence="1" type="ORF">NHP164001_06120</name>
</gene>